<name>A0A285VQ42_9GAMM</name>
<reference evidence="1 2" key="1">
    <citation type="submission" date="2017-08" db="EMBL/GenBank/DDBJ databases">
        <authorList>
            <person name="de Groot N.N."/>
        </authorList>
    </citation>
    <scope>NUCLEOTIDE SEQUENCE [LARGE SCALE GENOMIC DNA]</scope>
    <source>
        <strain evidence="1 2">USBA 855</strain>
    </source>
</reference>
<evidence type="ECO:0000313" key="1">
    <source>
        <dbReference type="EMBL" id="SOC55698.1"/>
    </source>
</evidence>
<proteinExistence type="predicted"/>
<organism evidence="1 2">
    <name type="scientific">Chromohalobacter canadensis</name>
    <dbReference type="NCBI Taxonomy" id="141389"/>
    <lineage>
        <taxon>Bacteria</taxon>
        <taxon>Pseudomonadati</taxon>
        <taxon>Pseudomonadota</taxon>
        <taxon>Gammaproteobacteria</taxon>
        <taxon>Oceanospirillales</taxon>
        <taxon>Halomonadaceae</taxon>
        <taxon>Chromohalobacter</taxon>
    </lineage>
</organism>
<evidence type="ECO:0008006" key="3">
    <source>
        <dbReference type="Google" id="ProtNLM"/>
    </source>
</evidence>
<dbReference type="RefSeq" id="WP_218839425.1">
    <property type="nucleotide sequence ID" value="NZ_OBQJ01000005.1"/>
</dbReference>
<protein>
    <recommendedName>
        <fullName evidence="3">RiboL-PSP-HEPN domain-containing protein</fullName>
    </recommendedName>
</protein>
<accession>A0A285VQ42</accession>
<gene>
    <name evidence="1" type="ORF">SAMN05421509_105273</name>
</gene>
<dbReference type="Proteomes" id="UP000219023">
    <property type="component" value="Unassembled WGS sequence"/>
</dbReference>
<sequence length="256" mass="29224">MKEDIDEFVQKIPSITEKKPAVLIDYFVYFITVILKEDAATPAGVERCFELVRIQKYSNISSYLSRKSKRSKSAAPKFIKTKVGYQLERGAELEIQKILHIGPARQETSHLLRGLLTKVSGQHKRAFLQESIDCYEIGAKRASVVMVWILTINHLYEYIFYNQRSTFDCALSKNNDKRVKVTKISKVDDFSEIPEGKFIELARSAGIISNDIRKILDVKLGVRNSYAHPSNVTISDVKATDFIIDLVENVILKYEV</sequence>
<dbReference type="AlphaFoldDB" id="A0A285VQ42"/>
<evidence type="ECO:0000313" key="2">
    <source>
        <dbReference type="Proteomes" id="UP000219023"/>
    </source>
</evidence>
<dbReference type="EMBL" id="OBQJ01000005">
    <property type="protein sequence ID" value="SOC55698.1"/>
    <property type="molecule type" value="Genomic_DNA"/>
</dbReference>